<evidence type="ECO:0000313" key="1">
    <source>
        <dbReference type="EMBL" id="GGA72242.1"/>
    </source>
</evidence>
<dbReference type="SUPFAM" id="SSF52540">
    <property type="entry name" value="P-loop containing nucleoside triphosphate hydrolases"/>
    <property type="match status" value="1"/>
</dbReference>
<comment type="caution">
    <text evidence="1">The sequence shown here is derived from an EMBL/GenBank/DDBJ whole genome shotgun (WGS) entry which is preliminary data.</text>
</comment>
<accession>A0A916RYC8</accession>
<reference evidence="1" key="1">
    <citation type="journal article" date="2014" name="Int. J. Syst. Evol. Microbiol.">
        <title>Complete genome sequence of Corynebacterium casei LMG S-19264T (=DSM 44701T), isolated from a smear-ripened cheese.</title>
        <authorList>
            <consortium name="US DOE Joint Genome Institute (JGI-PGF)"/>
            <person name="Walter F."/>
            <person name="Albersmeier A."/>
            <person name="Kalinowski J."/>
            <person name="Ruckert C."/>
        </authorList>
    </citation>
    <scope>NUCLEOTIDE SEQUENCE</scope>
    <source>
        <strain evidence="1">CGMCC 1.12408</strain>
    </source>
</reference>
<dbReference type="RefSeq" id="WP_188384057.1">
    <property type="nucleotide sequence ID" value="NZ_BMEY01000006.1"/>
</dbReference>
<sequence>MKRLAVITVGKTHSGKTTFAHRLEKALKNSFVMDQDVHAEFLNTYYKKLQPTHGPNTLKHALSQLIVSYAKEHTNFHIIASNSNRSKKGRKFLLEEIYPEKEFVRILVHFNISDEILTERVKNSERSTNIFRGAYRSFEEVLRRQQKESQLDDVVDPVEGEADYLFEIKDEAEVESTIGEIVQLADKYSNLHTGGNK</sequence>
<gene>
    <name evidence="1" type="primary">cas2</name>
    <name evidence="1" type="ORF">GCM10008025_15050</name>
</gene>
<dbReference type="EMBL" id="BMEY01000006">
    <property type="protein sequence ID" value="GGA72242.1"/>
    <property type="molecule type" value="Genomic_DNA"/>
</dbReference>
<dbReference type="AlphaFoldDB" id="A0A916RYC8"/>
<reference evidence="1" key="2">
    <citation type="submission" date="2020-09" db="EMBL/GenBank/DDBJ databases">
        <authorList>
            <person name="Sun Q."/>
            <person name="Zhou Y."/>
        </authorList>
    </citation>
    <scope>NUCLEOTIDE SEQUENCE</scope>
    <source>
        <strain evidence="1">CGMCC 1.12408</strain>
    </source>
</reference>
<evidence type="ECO:0000313" key="2">
    <source>
        <dbReference type="Proteomes" id="UP000613512"/>
    </source>
</evidence>
<organism evidence="1 2">
    <name type="scientific">Ornithinibacillus halotolerans</name>
    <dbReference type="NCBI Taxonomy" id="1274357"/>
    <lineage>
        <taxon>Bacteria</taxon>
        <taxon>Bacillati</taxon>
        <taxon>Bacillota</taxon>
        <taxon>Bacilli</taxon>
        <taxon>Bacillales</taxon>
        <taxon>Bacillaceae</taxon>
        <taxon>Ornithinibacillus</taxon>
    </lineage>
</organism>
<dbReference type="Gene3D" id="3.40.50.300">
    <property type="entry name" value="P-loop containing nucleotide triphosphate hydrolases"/>
    <property type="match status" value="1"/>
</dbReference>
<protein>
    <submittedName>
        <fullName evidence="1">CRISPR-associated endoribonuclease Cas2</fullName>
    </submittedName>
</protein>
<proteinExistence type="predicted"/>
<dbReference type="Proteomes" id="UP000613512">
    <property type="component" value="Unassembled WGS sequence"/>
</dbReference>
<keyword evidence="2" id="KW-1185">Reference proteome</keyword>
<name>A0A916RYC8_9BACI</name>
<dbReference type="InterPro" id="IPR027417">
    <property type="entry name" value="P-loop_NTPase"/>
</dbReference>
<dbReference type="Pfam" id="PF13671">
    <property type="entry name" value="AAA_33"/>
    <property type="match status" value="1"/>
</dbReference>